<reference evidence="1" key="1">
    <citation type="submission" date="2021-01" db="EMBL/GenBank/DDBJ databases">
        <authorList>
            <person name="Corre E."/>
            <person name="Pelletier E."/>
            <person name="Niang G."/>
            <person name="Scheremetjew M."/>
            <person name="Finn R."/>
            <person name="Kale V."/>
            <person name="Holt S."/>
            <person name="Cochrane G."/>
            <person name="Meng A."/>
            <person name="Brown T."/>
            <person name="Cohen L."/>
        </authorList>
    </citation>
    <scope>NUCLEOTIDE SEQUENCE</scope>
    <source>
        <strain evidence="1">SAG 63-3</strain>
    </source>
</reference>
<gene>
    <name evidence="1" type="ORF">PPAR00522_LOCUS14368</name>
</gene>
<name>A0A7S0V811_9CHLO</name>
<proteinExistence type="predicted"/>
<accession>A0A7S0V811</accession>
<protein>
    <submittedName>
        <fullName evidence="1">Uncharacterized protein</fullName>
    </submittedName>
</protein>
<dbReference type="AlphaFoldDB" id="A0A7S0V811"/>
<evidence type="ECO:0000313" key="1">
    <source>
        <dbReference type="EMBL" id="CAD8779575.1"/>
    </source>
</evidence>
<sequence length="112" mass="11945">MIERNLLKTILKILEIVLEELFNNKKSLAQGNGSLVEISHIELIPLALNAGQLETTLAIDGGPDNVFITSLRGCESDPSVFGDVGIKTVVQTLIRSEGSDNGLAGINACEII</sequence>
<dbReference type="EMBL" id="HBFM01022082">
    <property type="protein sequence ID" value="CAD8779575.1"/>
    <property type="molecule type" value="Transcribed_RNA"/>
</dbReference>
<organism evidence="1">
    <name type="scientific">Polytomella parva</name>
    <dbReference type="NCBI Taxonomy" id="51329"/>
    <lineage>
        <taxon>Eukaryota</taxon>
        <taxon>Viridiplantae</taxon>
        <taxon>Chlorophyta</taxon>
        <taxon>core chlorophytes</taxon>
        <taxon>Chlorophyceae</taxon>
        <taxon>CS clade</taxon>
        <taxon>Chlamydomonadales</taxon>
        <taxon>Chlamydomonadaceae</taxon>
        <taxon>Polytomella</taxon>
    </lineage>
</organism>